<evidence type="ECO:0000256" key="13">
    <source>
        <dbReference type="ARBA" id="ARBA00048679"/>
    </source>
</evidence>
<protein>
    <recommendedName>
        <fullName evidence="2">non-specific serine/threonine protein kinase</fullName>
        <ecNumber evidence="2">2.7.11.1</ecNumber>
    </recommendedName>
</protein>
<sequence>MSGSAESPSSIFIIPLPPLINTPPSANSPPSNDGKSPPPPSPDPLSETLLLAPPPAESDSNSPPPPTGQSPPPPNSPPPSEPPPSSPPPSNSDPPPSSPPPSSSTAASPPPPLSPSPKATPHSPPPTPAKNESPPVSGQSSPPPPSDSEATPPSLEFVPPSGAAGGVQSPPPTRESVAPSSPVSNTQPISSNSSTTPSRAASAPKQSASGGSSTGSSASTTGLRNSTTIAAGNGNDSSDSSSTKAVAGAVVAGVVLIAVVAMFFVLKKRKKKNDYYAPHYMPPKNFTVQTDGYYYGQPPHGAGFSGPMNFSYGSQLPSQSPDSFGGSQQFNGESGVIGGGKTHFSYEEVMEMTDGFSRHNIVGEGGFGCVFKGQTSDGKIVAVKQLKAGSGQGEREFKAEVEIISRVHHRHLVSLVGYCISDRERLLLYEFLPNNTLEHHLHGTPVLDWPQRLKIAIGSAKGLAYLHEDCNPKIIHRDIKSANILLDDNFEAQVADFGLARLNDTTQTHVSTRVMGTFGYLAPEYASSGKLTDRSDVYSFGVVLLELITGRKPVDSTQPLGDESLVEWARPQLIRAMETGDLSNIVDLRLEKHYVESEVIRMIETAAACVRHSAPKRPRMVQVVRALDSDDMCDISNGVKYGQSTAYDSGQYNQDIIKFRRMAFSSAESSEFDTMSGEYTSREVSRGPPISNFTTEELETQAMRDDGEKRYGGGQGNLGSRQNM</sequence>
<evidence type="ECO:0000256" key="3">
    <source>
        <dbReference type="ARBA" id="ARBA00022475"/>
    </source>
</evidence>
<comment type="catalytic activity">
    <reaction evidence="12">
        <text>L-threonyl-[protein] + ATP = O-phospho-L-threonyl-[protein] + ADP + H(+)</text>
        <dbReference type="Rhea" id="RHEA:46608"/>
        <dbReference type="Rhea" id="RHEA-COMP:11060"/>
        <dbReference type="Rhea" id="RHEA-COMP:11605"/>
        <dbReference type="ChEBI" id="CHEBI:15378"/>
        <dbReference type="ChEBI" id="CHEBI:30013"/>
        <dbReference type="ChEBI" id="CHEBI:30616"/>
        <dbReference type="ChEBI" id="CHEBI:61977"/>
        <dbReference type="ChEBI" id="CHEBI:456216"/>
        <dbReference type="EC" id="2.7.11.1"/>
    </reaction>
</comment>
<keyword evidence="8" id="KW-0418">Kinase</keyword>
<dbReference type="PRINTS" id="PR01217">
    <property type="entry name" value="PRICHEXTENSN"/>
</dbReference>
<dbReference type="GO" id="GO:0005524">
    <property type="term" value="F:ATP binding"/>
    <property type="evidence" value="ECO:0007669"/>
    <property type="project" value="UniProtKB-UniRule"/>
</dbReference>
<feature type="transmembrane region" description="Helical" evidence="16">
    <location>
        <begin position="245"/>
        <end position="266"/>
    </location>
</feature>
<evidence type="ECO:0000256" key="10">
    <source>
        <dbReference type="ARBA" id="ARBA00022989"/>
    </source>
</evidence>
<evidence type="ECO:0000256" key="4">
    <source>
        <dbReference type="ARBA" id="ARBA00022527"/>
    </source>
</evidence>
<evidence type="ECO:0000256" key="12">
    <source>
        <dbReference type="ARBA" id="ARBA00047899"/>
    </source>
</evidence>
<feature type="region of interest" description="Disordered" evidence="15">
    <location>
        <begin position="1"/>
        <end position="242"/>
    </location>
</feature>
<dbReference type="PROSITE" id="PS50011">
    <property type="entry name" value="PROTEIN_KINASE_DOM"/>
    <property type="match status" value="1"/>
</dbReference>
<feature type="binding site" evidence="14">
    <location>
        <position position="384"/>
    </location>
    <ligand>
        <name>ATP</name>
        <dbReference type="ChEBI" id="CHEBI:30616"/>
    </ligand>
</feature>
<keyword evidence="3" id="KW-1003">Cell membrane</keyword>
<keyword evidence="9 14" id="KW-0067">ATP-binding</keyword>
<dbReference type="EC" id="2.7.11.1" evidence="2"/>
<evidence type="ECO:0000256" key="15">
    <source>
        <dbReference type="SAM" id="MobiDB-lite"/>
    </source>
</evidence>
<evidence type="ECO:0000313" key="19">
    <source>
        <dbReference type="Proteomes" id="UP000008311"/>
    </source>
</evidence>
<dbReference type="GO" id="GO:0005886">
    <property type="term" value="C:plasma membrane"/>
    <property type="evidence" value="ECO:0007669"/>
    <property type="project" value="UniProtKB-SubCell"/>
</dbReference>
<reference evidence="19" key="1">
    <citation type="journal article" date="2010" name="Nat. Biotechnol.">
        <title>Draft genome sequence of the oilseed species Ricinus communis.</title>
        <authorList>
            <person name="Chan A.P."/>
            <person name="Crabtree J."/>
            <person name="Zhao Q."/>
            <person name="Lorenzi H."/>
            <person name="Orvis J."/>
            <person name="Puiu D."/>
            <person name="Melake-Berhan A."/>
            <person name="Jones K.M."/>
            <person name="Redman J."/>
            <person name="Chen G."/>
            <person name="Cahoon E.B."/>
            <person name="Gedil M."/>
            <person name="Stanke M."/>
            <person name="Haas B.J."/>
            <person name="Wortman J.R."/>
            <person name="Fraser-Liggett C.M."/>
            <person name="Ravel J."/>
            <person name="Rabinowicz P.D."/>
        </authorList>
    </citation>
    <scope>NUCLEOTIDE SEQUENCE [LARGE SCALE GENOMIC DNA]</scope>
    <source>
        <strain evidence="19">cv. Hale</strain>
    </source>
</reference>
<feature type="compositionally biased region" description="Pro residues" evidence="15">
    <location>
        <begin position="52"/>
        <end position="115"/>
    </location>
</feature>
<feature type="compositionally biased region" description="Low complexity" evidence="15">
    <location>
        <begin position="22"/>
        <end position="35"/>
    </location>
</feature>
<dbReference type="FunFam" id="1.10.510.10:FF:000173">
    <property type="entry name" value="proline-rich receptor-like protein kinase PERK8"/>
    <property type="match status" value="1"/>
</dbReference>
<dbReference type="OrthoDB" id="4062651at2759"/>
<keyword evidence="7 14" id="KW-0547">Nucleotide-binding</keyword>
<evidence type="ECO:0000256" key="11">
    <source>
        <dbReference type="ARBA" id="ARBA00023136"/>
    </source>
</evidence>
<dbReference type="SUPFAM" id="SSF56112">
    <property type="entry name" value="Protein kinase-like (PK-like)"/>
    <property type="match status" value="1"/>
</dbReference>
<dbReference type="SMART" id="SM00220">
    <property type="entry name" value="S_TKc"/>
    <property type="match status" value="1"/>
</dbReference>
<dbReference type="AlphaFoldDB" id="B9SHA4"/>
<evidence type="ECO:0000256" key="6">
    <source>
        <dbReference type="ARBA" id="ARBA00022692"/>
    </source>
</evidence>
<feature type="compositionally biased region" description="Low complexity" evidence="15">
    <location>
        <begin position="129"/>
        <end position="140"/>
    </location>
</feature>
<proteinExistence type="predicted"/>
<dbReference type="PROSITE" id="PS00107">
    <property type="entry name" value="PROTEIN_KINASE_ATP"/>
    <property type="match status" value="1"/>
</dbReference>
<dbReference type="GO" id="GO:0106310">
    <property type="term" value="F:protein serine kinase activity"/>
    <property type="evidence" value="ECO:0007669"/>
    <property type="project" value="RHEA"/>
</dbReference>
<dbReference type="KEGG" id="rcu:8282598"/>
<evidence type="ECO:0000256" key="5">
    <source>
        <dbReference type="ARBA" id="ARBA00022679"/>
    </source>
</evidence>
<dbReference type="FunCoup" id="B9SHA4">
    <property type="interactions" value="7"/>
</dbReference>
<organism evidence="18 19">
    <name type="scientific">Ricinus communis</name>
    <name type="common">Castor bean</name>
    <dbReference type="NCBI Taxonomy" id="3988"/>
    <lineage>
        <taxon>Eukaryota</taxon>
        <taxon>Viridiplantae</taxon>
        <taxon>Streptophyta</taxon>
        <taxon>Embryophyta</taxon>
        <taxon>Tracheophyta</taxon>
        <taxon>Spermatophyta</taxon>
        <taxon>Magnoliopsida</taxon>
        <taxon>eudicotyledons</taxon>
        <taxon>Gunneridae</taxon>
        <taxon>Pentapetalae</taxon>
        <taxon>rosids</taxon>
        <taxon>fabids</taxon>
        <taxon>Malpighiales</taxon>
        <taxon>Euphorbiaceae</taxon>
        <taxon>Acalyphoideae</taxon>
        <taxon>Acalypheae</taxon>
        <taxon>Ricinus</taxon>
    </lineage>
</organism>
<feature type="domain" description="Protein kinase" evidence="17">
    <location>
        <begin position="356"/>
        <end position="632"/>
    </location>
</feature>
<dbReference type="STRING" id="3988.B9SHA4"/>
<name>B9SHA4_RICCO</name>
<dbReference type="GO" id="GO:0004674">
    <property type="term" value="F:protein serine/threonine kinase activity"/>
    <property type="evidence" value="ECO:0007669"/>
    <property type="project" value="UniProtKB-KW"/>
</dbReference>
<evidence type="ECO:0000256" key="16">
    <source>
        <dbReference type="SAM" id="Phobius"/>
    </source>
</evidence>
<keyword evidence="11 16" id="KW-0472">Membrane</keyword>
<feature type="compositionally biased region" description="Basic and acidic residues" evidence="15">
    <location>
        <begin position="702"/>
        <end position="711"/>
    </location>
</feature>
<keyword evidence="5 18" id="KW-0808">Transferase</keyword>
<dbReference type="Gene3D" id="1.10.510.10">
    <property type="entry name" value="Transferase(Phosphotransferase) domain 1"/>
    <property type="match status" value="1"/>
</dbReference>
<keyword evidence="10 16" id="KW-1133">Transmembrane helix</keyword>
<dbReference type="InterPro" id="IPR008271">
    <property type="entry name" value="Ser/Thr_kinase_AS"/>
</dbReference>
<dbReference type="InterPro" id="IPR011009">
    <property type="entry name" value="Kinase-like_dom_sf"/>
</dbReference>
<evidence type="ECO:0000256" key="2">
    <source>
        <dbReference type="ARBA" id="ARBA00012513"/>
    </source>
</evidence>
<dbReference type="InterPro" id="IPR017441">
    <property type="entry name" value="Protein_kinase_ATP_BS"/>
</dbReference>
<keyword evidence="19" id="KW-1185">Reference proteome</keyword>
<evidence type="ECO:0000313" key="18">
    <source>
        <dbReference type="EMBL" id="EEF37011.1"/>
    </source>
</evidence>
<keyword evidence="4" id="KW-0723">Serine/threonine-protein kinase</keyword>
<dbReference type="PROSITE" id="PS00108">
    <property type="entry name" value="PROTEIN_KINASE_ST"/>
    <property type="match status" value="1"/>
</dbReference>
<dbReference type="eggNOG" id="KOG1187">
    <property type="taxonomic scope" value="Eukaryota"/>
</dbReference>
<dbReference type="PANTHER" id="PTHR47982">
    <property type="entry name" value="PROLINE-RICH RECEPTOR-LIKE PROTEIN KINASE PERK4"/>
    <property type="match status" value="1"/>
</dbReference>
<dbReference type="InterPro" id="IPR000719">
    <property type="entry name" value="Prot_kinase_dom"/>
</dbReference>
<evidence type="ECO:0000259" key="17">
    <source>
        <dbReference type="PROSITE" id="PS50011"/>
    </source>
</evidence>
<dbReference type="InterPro" id="IPR001245">
    <property type="entry name" value="Ser-Thr/Tyr_kinase_cat_dom"/>
</dbReference>
<dbReference type="FunFam" id="3.30.200.20:FF:000212">
    <property type="entry name" value="Proline-rich receptor-like protein kinase PERK8"/>
    <property type="match status" value="1"/>
</dbReference>
<dbReference type="InterPro" id="IPR047117">
    <property type="entry name" value="PERK1-13-like"/>
</dbReference>
<dbReference type="PANTHER" id="PTHR47982:SF44">
    <property type="entry name" value="PROLINE-RICH RECEPTOR-LIKE PROTEIN KINASE PERK13-RELATED"/>
    <property type="match status" value="1"/>
</dbReference>
<dbReference type="EMBL" id="EQ973961">
    <property type="protein sequence ID" value="EEF37011.1"/>
    <property type="molecule type" value="Genomic_DNA"/>
</dbReference>
<gene>
    <name evidence="18" type="ORF">RCOM_0528100</name>
</gene>
<accession>B9SHA4</accession>
<feature type="region of interest" description="Disordered" evidence="15">
    <location>
        <begin position="670"/>
        <end position="724"/>
    </location>
</feature>
<comment type="catalytic activity">
    <reaction evidence="13">
        <text>L-seryl-[protein] + ATP = O-phospho-L-seryl-[protein] + ADP + H(+)</text>
        <dbReference type="Rhea" id="RHEA:17989"/>
        <dbReference type="Rhea" id="RHEA-COMP:9863"/>
        <dbReference type="Rhea" id="RHEA-COMP:11604"/>
        <dbReference type="ChEBI" id="CHEBI:15378"/>
        <dbReference type="ChEBI" id="CHEBI:29999"/>
        <dbReference type="ChEBI" id="CHEBI:30616"/>
        <dbReference type="ChEBI" id="CHEBI:83421"/>
        <dbReference type="ChEBI" id="CHEBI:456216"/>
        <dbReference type="EC" id="2.7.11.1"/>
    </reaction>
</comment>
<evidence type="ECO:0000256" key="1">
    <source>
        <dbReference type="ARBA" id="ARBA00004162"/>
    </source>
</evidence>
<feature type="compositionally biased region" description="Low complexity" evidence="15">
    <location>
        <begin position="230"/>
        <end position="242"/>
    </location>
</feature>
<evidence type="ECO:0000256" key="14">
    <source>
        <dbReference type="PROSITE-ProRule" id="PRU10141"/>
    </source>
</evidence>
<evidence type="ECO:0000256" key="7">
    <source>
        <dbReference type="ARBA" id="ARBA00022741"/>
    </source>
</evidence>
<dbReference type="InParanoid" id="B9SHA4"/>
<feature type="compositionally biased region" description="Polar residues" evidence="15">
    <location>
        <begin position="670"/>
        <end position="679"/>
    </location>
</feature>
<dbReference type="Pfam" id="PF07714">
    <property type="entry name" value="PK_Tyr_Ser-Thr"/>
    <property type="match status" value="1"/>
</dbReference>
<feature type="compositionally biased region" description="Low complexity" evidence="15">
    <location>
        <begin position="184"/>
        <end position="222"/>
    </location>
</feature>
<comment type="subcellular location">
    <subcellularLocation>
        <location evidence="1">Cell membrane</location>
        <topology evidence="1">Single-pass membrane protein</topology>
    </subcellularLocation>
</comment>
<evidence type="ECO:0000256" key="8">
    <source>
        <dbReference type="ARBA" id="ARBA00022777"/>
    </source>
</evidence>
<dbReference type="Proteomes" id="UP000008311">
    <property type="component" value="Unassembled WGS sequence"/>
</dbReference>
<evidence type="ECO:0000256" key="9">
    <source>
        <dbReference type="ARBA" id="ARBA00022840"/>
    </source>
</evidence>
<dbReference type="OMA" id="YMPPPNF"/>
<dbReference type="CDD" id="cd14066">
    <property type="entry name" value="STKc_IRAK"/>
    <property type="match status" value="1"/>
</dbReference>
<keyword evidence="6 16" id="KW-0812">Transmembrane</keyword>
<dbReference type="Gene3D" id="3.30.200.20">
    <property type="entry name" value="Phosphorylase Kinase, domain 1"/>
    <property type="match status" value="1"/>
</dbReference>